<dbReference type="Proteomes" id="UP001327459">
    <property type="component" value="Chromosome"/>
</dbReference>
<keyword evidence="5" id="KW-0449">Lipoprotein</keyword>
<evidence type="ECO:0000256" key="2">
    <source>
        <dbReference type="ARBA" id="ARBA00023136"/>
    </source>
</evidence>
<keyword evidence="1 6" id="KW-0732">Signal</keyword>
<comment type="similarity">
    <text evidence="6">Belongs to the BamD family.</text>
</comment>
<dbReference type="RefSeq" id="WP_322521122.1">
    <property type="nucleotide sequence ID" value="NZ_CP140153.1"/>
</dbReference>
<protein>
    <recommendedName>
        <fullName evidence="6">Outer membrane protein assembly factor BamD</fullName>
    </recommendedName>
</protein>
<proteinExistence type="inferred from homology"/>
<evidence type="ECO:0000256" key="6">
    <source>
        <dbReference type="HAMAP-Rule" id="MF_00922"/>
    </source>
</evidence>
<name>A0ABZ0YY10_9GAMM</name>
<dbReference type="SUPFAM" id="SSF48452">
    <property type="entry name" value="TPR-like"/>
    <property type="match status" value="1"/>
</dbReference>
<evidence type="ECO:0000256" key="4">
    <source>
        <dbReference type="ARBA" id="ARBA00023237"/>
    </source>
</evidence>
<evidence type="ECO:0000313" key="10">
    <source>
        <dbReference type="Proteomes" id="UP001327459"/>
    </source>
</evidence>
<evidence type="ECO:0000256" key="1">
    <source>
        <dbReference type="ARBA" id="ARBA00022729"/>
    </source>
</evidence>
<dbReference type="InterPro" id="IPR011990">
    <property type="entry name" value="TPR-like_helical_dom_sf"/>
</dbReference>
<dbReference type="Gene3D" id="1.25.40.10">
    <property type="entry name" value="Tetratricopeptide repeat domain"/>
    <property type="match status" value="1"/>
</dbReference>
<evidence type="ECO:0000256" key="5">
    <source>
        <dbReference type="ARBA" id="ARBA00023288"/>
    </source>
</evidence>
<feature type="domain" description="Outer membrane lipoprotein BamD-like" evidence="8">
    <location>
        <begin position="55"/>
        <end position="260"/>
    </location>
</feature>
<evidence type="ECO:0000313" key="9">
    <source>
        <dbReference type="EMBL" id="WQH16106.1"/>
    </source>
</evidence>
<gene>
    <name evidence="6" type="primary">bamD</name>
    <name evidence="9" type="ORF">SR882_10125</name>
</gene>
<dbReference type="EMBL" id="CP140153">
    <property type="protein sequence ID" value="WQH16106.1"/>
    <property type="molecule type" value="Genomic_DNA"/>
</dbReference>
<reference evidence="9 10" key="1">
    <citation type="submission" date="2023-11" db="EMBL/GenBank/DDBJ databases">
        <title>MicrobeMod: A computational toolkit for identifying prokaryotic methylation and restriction-modification with nanopore sequencing.</title>
        <authorList>
            <person name="Crits-Christoph A."/>
            <person name="Kang S.C."/>
            <person name="Lee H."/>
            <person name="Ostrov N."/>
        </authorList>
    </citation>
    <scope>NUCLEOTIDE SEQUENCE [LARGE SCALE GENOMIC DNA]</scope>
    <source>
        <strain evidence="9 10">ATCC 49870</strain>
    </source>
</reference>
<dbReference type="PANTHER" id="PTHR37423:SF1">
    <property type="entry name" value="OUTER MEMBRANE PROTEIN ASSEMBLY FACTOR BAMD"/>
    <property type="match status" value="1"/>
</dbReference>
<keyword evidence="7" id="KW-0812">Transmembrane</keyword>
<evidence type="ECO:0000256" key="3">
    <source>
        <dbReference type="ARBA" id="ARBA00023139"/>
    </source>
</evidence>
<keyword evidence="4 6" id="KW-0998">Cell outer membrane</keyword>
<keyword evidence="10" id="KW-1185">Reference proteome</keyword>
<accession>A0ABZ0YY10</accession>
<dbReference type="PANTHER" id="PTHR37423">
    <property type="entry name" value="SOLUBLE LYTIC MUREIN TRANSGLYCOSYLASE-RELATED"/>
    <property type="match status" value="1"/>
</dbReference>
<dbReference type="Pfam" id="PF13525">
    <property type="entry name" value="YfiO"/>
    <property type="match status" value="1"/>
</dbReference>
<comment type="subunit">
    <text evidence="6">Part of the Bam complex.</text>
</comment>
<keyword evidence="7" id="KW-1133">Transmembrane helix</keyword>
<feature type="transmembrane region" description="Helical" evidence="7">
    <location>
        <begin position="20"/>
        <end position="40"/>
    </location>
</feature>
<sequence length="273" mass="30739">MTQHRDRNRPATRRSLPRHLARAALIAGMVTFASGCSWFSKSDDDRVDLSDPTASAGQLYQEANDAMRRGDYETAIKKYETLEGRYPFGAYTEQAQLEVAYAYYKYDEPDSAIAAADRYIQLHPRGDNVAYALYLKGLANMSRGDSLINKIAPPDLSKRDQSVLEAAYKSFARLVEQYPDSQYVDDASRRLIDVRNSLAKHEIEVAEYYMRRGAWLAAANRAQSALDKYNGSTSTIPALKLLIRAYDKLGLEQERQDAEQILEATRQGSAENS</sequence>
<dbReference type="CDD" id="cd15830">
    <property type="entry name" value="BamD"/>
    <property type="match status" value="1"/>
</dbReference>
<evidence type="ECO:0000259" key="8">
    <source>
        <dbReference type="Pfam" id="PF13525"/>
    </source>
</evidence>
<dbReference type="InterPro" id="IPR017689">
    <property type="entry name" value="BamD"/>
</dbReference>
<keyword evidence="3" id="KW-0564">Palmitate</keyword>
<keyword evidence="2 6" id="KW-0472">Membrane</keyword>
<dbReference type="InterPro" id="IPR039565">
    <property type="entry name" value="BamD-like"/>
</dbReference>
<comment type="subcellular location">
    <subcellularLocation>
        <location evidence="6">Cell outer membrane</location>
    </subcellularLocation>
</comment>
<dbReference type="HAMAP" id="MF_00922">
    <property type="entry name" value="OM_assembly_BamD"/>
    <property type="match status" value="1"/>
</dbReference>
<dbReference type="NCBIfam" id="TIGR03302">
    <property type="entry name" value="OM_YfiO"/>
    <property type="match status" value="1"/>
</dbReference>
<comment type="function">
    <text evidence="6">Part of the outer membrane protein assembly complex, which is involved in assembly and insertion of beta-barrel proteins into the outer membrane.</text>
</comment>
<evidence type="ECO:0000256" key="7">
    <source>
        <dbReference type="SAM" id="Phobius"/>
    </source>
</evidence>
<organism evidence="9 10">
    <name type="scientific">Guyparkeria halophila</name>
    <dbReference type="NCBI Taxonomy" id="47960"/>
    <lineage>
        <taxon>Bacteria</taxon>
        <taxon>Pseudomonadati</taxon>
        <taxon>Pseudomonadota</taxon>
        <taxon>Gammaproteobacteria</taxon>
        <taxon>Chromatiales</taxon>
        <taxon>Thioalkalibacteraceae</taxon>
        <taxon>Guyparkeria</taxon>
    </lineage>
</organism>